<dbReference type="Gene3D" id="3.40.630.30">
    <property type="match status" value="1"/>
</dbReference>
<dbReference type="EMBL" id="JACYXC010000001">
    <property type="protein sequence ID" value="MBH5336151.1"/>
    <property type="molecule type" value="Genomic_DNA"/>
</dbReference>
<name>A0ABS0NLW2_9ACTN</name>
<dbReference type="InterPro" id="IPR010033">
    <property type="entry name" value="HAD_SF_ppase_IIIC"/>
</dbReference>
<dbReference type="NCBIfam" id="TIGR01681">
    <property type="entry name" value="HAD-SF-IIIC"/>
    <property type="match status" value="1"/>
</dbReference>
<keyword evidence="3" id="KW-1185">Reference proteome</keyword>
<evidence type="ECO:0000256" key="1">
    <source>
        <dbReference type="SAM" id="MobiDB-lite"/>
    </source>
</evidence>
<protein>
    <submittedName>
        <fullName evidence="2">HAD-IIIC family phosphatase</fullName>
    </submittedName>
</protein>
<comment type="caution">
    <text evidence="2">The sequence shown here is derived from an EMBL/GenBank/DDBJ whole genome shotgun (WGS) entry which is preliminary data.</text>
</comment>
<evidence type="ECO:0000313" key="2">
    <source>
        <dbReference type="EMBL" id="MBH5336151.1"/>
    </source>
</evidence>
<dbReference type="Proteomes" id="UP000807371">
    <property type="component" value="Unassembled WGS sequence"/>
</dbReference>
<dbReference type="InterPro" id="IPR010037">
    <property type="entry name" value="FkbH_domain"/>
</dbReference>
<reference evidence="2 3" key="1">
    <citation type="submission" date="2020-09" db="EMBL/GenBank/DDBJ databases">
        <title>Biosynthesis of the nuclear factor of activated T cells inhibitor NFAT-133 and its congeners in Streptomyces pactum.</title>
        <authorList>
            <person name="Zhou W."/>
            <person name="Posri P."/>
            <person name="Abugrain M.E."/>
            <person name="Weisberg A.J."/>
            <person name="Chang J.H."/>
            <person name="Mahmud T."/>
        </authorList>
    </citation>
    <scope>NUCLEOTIDE SEQUENCE [LARGE SCALE GENOMIC DNA]</scope>
    <source>
        <strain evidence="2 3">ATCC 27456</strain>
    </source>
</reference>
<feature type="region of interest" description="Disordered" evidence="1">
    <location>
        <begin position="1"/>
        <end position="30"/>
    </location>
</feature>
<dbReference type="NCBIfam" id="TIGR01686">
    <property type="entry name" value="FkbH"/>
    <property type="match status" value="1"/>
</dbReference>
<dbReference type="Gene3D" id="3.40.50.1000">
    <property type="entry name" value="HAD superfamily/HAD-like"/>
    <property type="match status" value="1"/>
</dbReference>
<sequence length="378" mass="40602">MTPPGPDRAPGPVPGKGTAAGPGSAPADGLTPDRVKCVVWDLDNTLWDGIAVESPTGALPTPRPWVLEAIGTLAERGVLSSVASRTDPAVLEQLRADPALAERFVAPQAGWQDKSESLRRIADDLGIAVEALLLVDDSPYERAEVAAMLPGVPTLAPEQVPELLAALTAGPVTEDARRRVSRYRAEAVRKEERRRFAGSREEFLHSCRMRLSLGTARDEDLPRVAELATRTHRLNSSGLDLDPGTLRASLADGGTTVLVAELEDRFGDYGMIGTALVERTPGAWTVPLLALSCRIAGRGVSVAFLRWLMDRARDEGAAEFRVVSRPTSANVELRLLFRQAGLRVIGEPGRDRSAPLTLGRPLDGTLPEFPSWLALSGR</sequence>
<dbReference type="InterPro" id="IPR036412">
    <property type="entry name" value="HAD-like_sf"/>
</dbReference>
<dbReference type="SUPFAM" id="SSF55729">
    <property type="entry name" value="Acyl-CoA N-acyltransferases (Nat)"/>
    <property type="match status" value="1"/>
</dbReference>
<accession>A0ABS0NLW2</accession>
<dbReference type="SUPFAM" id="SSF56784">
    <property type="entry name" value="HAD-like"/>
    <property type="match status" value="1"/>
</dbReference>
<proteinExistence type="predicted"/>
<organism evidence="2 3">
    <name type="scientific">Streptomyces pactum</name>
    <dbReference type="NCBI Taxonomy" id="68249"/>
    <lineage>
        <taxon>Bacteria</taxon>
        <taxon>Bacillati</taxon>
        <taxon>Actinomycetota</taxon>
        <taxon>Actinomycetes</taxon>
        <taxon>Kitasatosporales</taxon>
        <taxon>Streptomycetaceae</taxon>
        <taxon>Streptomyces</taxon>
    </lineage>
</organism>
<feature type="compositionally biased region" description="Pro residues" evidence="1">
    <location>
        <begin position="1"/>
        <end position="13"/>
    </location>
</feature>
<dbReference type="InterPro" id="IPR016181">
    <property type="entry name" value="Acyl_CoA_acyltransferase"/>
</dbReference>
<evidence type="ECO:0000313" key="3">
    <source>
        <dbReference type="Proteomes" id="UP000807371"/>
    </source>
</evidence>
<gene>
    <name evidence="2" type="ORF">IHE55_15700</name>
</gene>
<dbReference type="InterPro" id="IPR023214">
    <property type="entry name" value="HAD_sf"/>
</dbReference>